<keyword evidence="6 10" id="KW-0067">ATP-binding</keyword>
<evidence type="ECO:0000256" key="5">
    <source>
        <dbReference type="ARBA" id="ARBA00022741"/>
    </source>
</evidence>
<dbReference type="GO" id="GO:0016887">
    <property type="term" value="F:ATP hydrolysis activity"/>
    <property type="evidence" value="ECO:0007669"/>
    <property type="project" value="InterPro"/>
</dbReference>
<dbReference type="InterPro" id="IPR017871">
    <property type="entry name" value="ABC_transporter-like_CS"/>
</dbReference>
<dbReference type="SMART" id="SM00382">
    <property type="entry name" value="AAA"/>
    <property type="match status" value="1"/>
</dbReference>
<evidence type="ECO:0000256" key="2">
    <source>
        <dbReference type="ARBA" id="ARBA00005417"/>
    </source>
</evidence>
<dbReference type="InterPro" id="IPR003593">
    <property type="entry name" value="AAA+_ATPase"/>
</dbReference>
<comment type="subcellular location">
    <subcellularLocation>
        <location evidence="1">Cell membrane</location>
        <topology evidence="1">Peripheral membrane protein</topology>
    </subcellularLocation>
</comment>
<accession>A0A6I0F807</accession>
<organism evidence="10 11">
    <name type="scientific">Alkaliphilus pronyensis</name>
    <dbReference type="NCBI Taxonomy" id="1482732"/>
    <lineage>
        <taxon>Bacteria</taxon>
        <taxon>Bacillati</taxon>
        <taxon>Bacillota</taxon>
        <taxon>Clostridia</taxon>
        <taxon>Peptostreptococcales</taxon>
        <taxon>Natronincolaceae</taxon>
        <taxon>Alkaliphilus</taxon>
    </lineage>
</organism>
<dbReference type="Proteomes" id="UP000432715">
    <property type="component" value="Unassembled WGS sequence"/>
</dbReference>
<evidence type="ECO:0000313" key="10">
    <source>
        <dbReference type="EMBL" id="KAB3531267.1"/>
    </source>
</evidence>
<dbReference type="SUPFAM" id="SSF52540">
    <property type="entry name" value="P-loop containing nucleoside triphosphate hydrolases"/>
    <property type="match status" value="1"/>
</dbReference>
<dbReference type="InterPro" id="IPR050095">
    <property type="entry name" value="ECF_ABC_transporter_ATP-bd"/>
</dbReference>
<evidence type="ECO:0000256" key="3">
    <source>
        <dbReference type="ARBA" id="ARBA00022448"/>
    </source>
</evidence>
<dbReference type="RefSeq" id="WP_151862073.1">
    <property type="nucleotide sequence ID" value="NZ_WBZC01000059.1"/>
</dbReference>
<evidence type="ECO:0000256" key="4">
    <source>
        <dbReference type="ARBA" id="ARBA00022475"/>
    </source>
</evidence>
<dbReference type="InterPro" id="IPR027417">
    <property type="entry name" value="P-loop_NTPase"/>
</dbReference>
<dbReference type="GO" id="GO:0042626">
    <property type="term" value="F:ATPase-coupled transmembrane transporter activity"/>
    <property type="evidence" value="ECO:0007669"/>
    <property type="project" value="TreeGrafter"/>
</dbReference>
<evidence type="ECO:0000256" key="1">
    <source>
        <dbReference type="ARBA" id="ARBA00004202"/>
    </source>
</evidence>
<keyword evidence="8" id="KW-0472">Membrane</keyword>
<evidence type="ECO:0000256" key="8">
    <source>
        <dbReference type="ARBA" id="ARBA00023136"/>
    </source>
</evidence>
<dbReference type="Pfam" id="PF00005">
    <property type="entry name" value="ABC_tran"/>
    <property type="match status" value="1"/>
</dbReference>
<dbReference type="PANTHER" id="PTHR43553:SF24">
    <property type="entry name" value="ENERGY-COUPLING FACTOR TRANSPORTER ATP-BINDING PROTEIN ECFA1"/>
    <property type="match status" value="1"/>
</dbReference>
<evidence type="ECO:0000313" key="11">
    <source>
        <dbReference type="Proteomes" id="UP000432715"/>
    </source>
</evidence>
<keyword evidence="3" id="KW-0813">Transport</keyword>
<dbReference type="Gene3D" id="3.40.50.300">
    <property type="entry name" value="P-loop containing nucleotide triphosphate hydrolases"/>
    <property type="match status" value="1"/>
</dbReference>
<gene>
    <name evidence="10" type="ORF">F8154_13120</name>
</gene>
<dbReference type="PROSITE" id="PS50893">
    <property type="entry name" value="ABC_TRANSPORTER_2"/>
    <property type="match status" value="1"/>
</dbReference>
<dbReference type="PANTHER" id="PTHR43553">
    <property type="entry name" value="HEAVY METAL TRANSPORTER"/>
    <property type="match status" value="1"/>
</dbReference>
<dbReference type="InterPro" id="IPR015856">
    <property type="entry name" value="ABC_transpr_CbiO/EcfA_su"/>
</dbReference>
<evidence type="ECO:0000256" key="6">
    <source>
        <dbReference type="ARBA" id="ARBA00022840"/>
    </source>
</evidence>
<proteinExistence type="inferred from homology"/>
<comment type="similarity">
    <text evidence="2">Belongs to the ABC transporter superfamily.</text>
</comment>
<dbReference type="GO" id="GO:0043190">
    <property type="term" value="C:ATP-binding cassette (ABC) transporter complex"/>
    <property type="evidence" value="ECO:0007669"/>
    <property type="project" value="TreeGrafter"/>
</dbReference>
<dbReference type="InterPro" id="IPR003439">
    <property type="entry name" value="ABC_transporter-like_ATP-bd"/>
</dbReference>
<keyword evidence="7" id="KW-1278">Translocase</keyword>
<sequence>MGFIDLNNVSFKYKDNQFIIKDVSLKLLKEDFTGVIGPNGGGKTTLGKLMAGILKASKGDVFIDGLNSQDLKLGAIGKRVGYLFQNPERQIFAPTVEEDLTFSLRIKGIEKQQILIKAQEMMELFQLKHLANQFPFTLSQGEKQRLALAGTLINDPSFLILDEPTTGLDIERKKQLTNILKKLQKKGVGMVFISHDDDFINNLSTRIIQLIGGEIVADKRK</sequence>
<feature type="domain" description="ABC transporter" evidence="9">
    <location>
        <begin position="4"/>
        <end position="221"/>
    </location>
</feature>
<keyword evidence="11" id="KW-1185">Reference proteome</keyword>
<dbReference type="GO" id="GO:0005524">
    <property type="term" value="F:ATP binding"/>
    <property type="evidence" value="ECO:0007669"/>
    <property type="project" value="UniProtKB-KW"/>
</dbReference>
<evidence type="ECO:0000256" key="7">
    <source>
        <dbReference type="ARBA" id="ARBA00022967"/>
    </source>
</evidence>
<dbReference type="CDD" id="cd03225">
    <property type="entry name" value="ABC_cobalt_CbiO_domain1"/>
    <property type="match status" value="1"/>
</dbReference>
<protein>
    <submittedName>
        <fullName evidence="10">ABC transporter ATP-binding protein</fullName>
    </submittedName>
</protein>
<dbReference type="AlphaFoldDB" id="A0A6I0F807"/>
<comment type="caution">
    <text evidence="10">The sequence shown here is derived from an EMBL/GenBank/DDBJ whole genome shotgun (WGS) entry which is preliminary data.</text>
</comment>
<dbReference type="EMBL" id="WBZC01000059">
    <property type="protein sequence ID" value="KAB3531267.1"/>
    <property type="molecule type" value="Genomic_DNA"/>
</dbReference>
<dbReference type="OrthoDB" id="9784332at2"/>
<reference evidence="10 11" key="1">
    <citation type="submission" date="2019-10" db="EMBL/GenBank/DDBJ databases">
        <title>Alkaliphilus serpentinus sp. nov. and Alkaliphilus pronyensis sp. nov., two novel anaerobic alkaliphilic species isolated from the serpentinized-hosted hydrothermal field of the Prony Bay (New Caledonia).</title>
        <authorList>
            <person name="Postec A."/>
        </authorList>
    </citation>
    <scope>NUCLEOTIDE SEQUENCE [LARGE SCALE GENOMIC DNA]</scope>
    <source>
        <strain evidence="10 11">LacV</strain>
    </source>
</reference>
<keyword evidence="5" id="KW-0547">Nucleotide-binding</keyword>
<dbReference type="PROSITE" id="PS00211">
    <property type="entry name" value="ABC_TRANSPORTER_1"/>
    <property type="match status" value="1"/>
</dbReference>
<keyword evidence="4" id="KW-1003">Cell membrane</keyword>
<name>A0A6I0F807_9FIRM</name>
<evidence type="ECO:0000259" key="9">
    <source>
        <dbReference type="PROSITE" id="PS50893"/>
    </source>
</evidence>